<evidence type="ECO:0000256" key="2">
    <source>
        <dbReference type="SAM" id="Phobius"/>
    </source>
</evidence>
<feature type="transmembrane region" description="Helical" evidence="2">
    <location>
        <begin position="12"/>
        <end position="32"/>
    </location>
</feature>
<feature type="compositionally biased region" description="Polar residues" evidence="1">
    <location>
        <begin position="291"/>
        <end position="311"/>
    </location>
</feature>
<evidence type="ECO:0000259" key="3">
    <source>
        <dbReference type="Pfam" id="PF20684"/>
    </source>
</evidence>
<evidence type="ECO:0000313" key="4">
    <source>
        <dbReference type="EMBL" id="WPG98161.1"/>
    </source>
</evidence>
<dbReference type="InterPro" id="IPR049326">
    <property type="entry name" value="Rhodopsin_dom_fungi"/>
</dbReference>
<sequence>MLPQHTGFQDGLNLTISLCLVYTLCIAGLRAWIRRKAYGVDDFVIAAATLVTLAHTACDYVALSQGLGLPWTTLTQDIDMHRLNEATIPGVITFIIALYLSKCAMLSFLARITMAKSQIRVYHIGNGIVGVAGIISVLIAVVGCPTESGYYWAFHANRNSCPSQSIRWQAITGFDIMTEIIVLVLPVHLVWGLQMPTSNKARLIAAFYLRLPTLGFAIVRNYCTLDLRLPSAEEGLDSTLVVIWLEIQLTYALAASTVSALKSFTSNFNSRFGLAFTRGKGEGTYDLAGTISDQNSDPRSPRTAPSKTSSTAEIIPTRFVPNSARIKSAASPTETNDTLSSTPESMTLSPEHKFKCVTQISAEPKSTPPTHAFSGNNVNANDEDAAVGIFHERCYHVHSSPRRTYLLRP</sequence>
<dbReference type="PANTHER" id="PTHR39614:SF2">
    <property type="entry name" value="INTEGRAL MEMBRANE PROTEIN"/>
    <property type="match status" value="1"/>
</dbReference>
<keyword evidence="2" id="KW-0812">Transmembrane</keyword>
<dbReference type="AlphaFoldDB" id="A0AAQ3LZ58"/>
<feature type="compositionally biased region" description="Polar residues" evidence="1">
    <location>
        <begin position="330"/>
        <end position="348"/>
    </location>
</feature>
<dbReference type="Proteomes" id="UP001303373">
    <property type="component" value="Chromosome 1"/>
</dbReference>
<feature type="transmembrane region" description="Helical" evidence="2">
    <location>
        <begin position="121"/>
        <end position="142"/>
    </location>
</feature>
<keyword evidence="2" id="KW-1133">Transmembrane helix</keyword>
<proteinExistence type="predicted"/>
<gene>
    <name evidence="4" type="ORF">R9X50_00094700</name>
</gene>
<keyword evidence="5" id="KW-1185">Reference proteome</keyword>
<evidence type="ECO:0000313" key="5">
    <source>
        <dbReference type="Proteomes" id="UP001303373"/>
    </source>
</evidence>
<dbReference type="Pfam" id="PF20684">
    <property type="entry name" value="Fung_rhodopsin"/>
    <property type="match status" value="1"/>
</dbReference>
<protein>
    <recommendedName>
        <fullName evidence="3">Rhodopsin domain-containing protein</fullName>
    </recommendedName>
</protein>
<feature type="transmembrane region" description="Helical" evidence="2">
    <location>
        <begin position="44"/>
        <end position="67"/>
    </location>
</feature>
<reference evidence="4 5" key="1">
    <citation type="submission" date="2023-11" db="EMBL/GenBank/DDBJ databases">
        <title>An acidophilic fungus is an integral part of prey digestion in a carnivorous sundew plant.</title>
        <authorList>
            <person name="Tsai I.J."/>
        </authorList>
    </citation>
    <scope>NUCLEOTIDE SEQUENCE [LARGE SCALE GENOMIC DNA]</scope>
    <source>
        <strain evidence="4">169a</strain>
    </source>
</reference>
<dbReference type="EMBL" id="CP138580">
    <property type="protein sequence ID" value="WPG98161.1"/>
    <property type="molecule type" value="Genomic_DNA"/>
</dbReference>
<dbReference type="PANTHER" id="PTHR39614">
    <property type="entry name" value="INTEGRAL MEMBRANE PROTEIN"/>
    <property type="match status" value="1"/>
</dbReference>
<feature type="region of interest" description="Disordered" evidence="1">
    <location>
        <begin position="325"/>
        <end position="350"/>
    </location>
</feature>
<feature type="transmembrane region" description="Helical" evidence="2">
    <location>
        <begin position="168"/>
        <end position="191"/>
    </location>
</feature>
<keyword evidence="2" id="KW-0472">Membrane</keyword>
<name>A0AAQ3LZ58_9PEZI</name>
<feature type="region of interest" description="Disordered" evidence="1">
    <location>
        <begin position="287"/>
        <end position="311"/>
    </location>
</feature>
<evidence type="ECO:0000256" key="1">
    <source>
        <dbReference type="SAM" id="MobiDB-lite"/>
    </source>
</evidence>
<organism evidence="4 5">
    <name type="scientific">Acrodontium crateriforme</name>
    <dbReference type="NCBI Taxonomy" id="150365"/>
    <lineage>
        <taxon>Eukaryota</taxon>
        <taxon>Fungi</taxon>
        <taxon>Dikarya</taxon>
        <taxon>Ascomycota</taxon>
        <taxon>Pezizomycotina</taxon>
        <taxon>Dothideomycetes</taxon>
        <taxon>Dothideomycetidae</taxon>
        <taxon>Mycosphaerellales</taxon>
        <taxon>Teratosphaeriaceae</taxon>
        <taxon>Acrodontium</taxon>
    </lineage>
</organism>
<feature type="domain" description="Rhodopsin" evidence="3">
    <location>
        <begin position="32"/>
        <end position="264"/>
    </location>
</feature>
<feature type="transmembrane region" description="Helical" evidence="2">
    <location>
        <begin position="87"/>
        <end position="109"/>
    </location>
</feature>
<accession>A0AAQ3LZ58</accession>